<evidence type="ECO:0000256" key="9">
    <source>
        <dbReference type="RuleBase" id="RU000461"/>
    </source>
</evidence>
<keyword evidence="3 8" id="KW-0349">Heme</keyword>
<name>U1GVE0_ENDPU</name>
<dbReference type="eggNOG" id="KOG0156">
    <property type="taxonomic scope" value="Eukaryota"/>
</dbReference>
<proteinExistence type="inferred from homology"/>
<keyword evidence="10" id="KW-1133">Transmembrane helix</keyword>
<keyword evidence="10" id="KW-0472">Membrane</keyword>
<dbReference type="InterPro" id="IPR002401">
    <property type="entry name" value="Cyt_P450_E_grp-I"/>
</dbReference>
<dbReference type="GO" id="GO:0004497">
    <property type="term" value="F:monooxygenase activity"/>
    <property type="evidence" value="ECO:0007669"/>
    <property type="project" value="UniProtKB-KW"/>
</dbReference>
<dbReference type="RefSeq" id="XP_007786645.1">
    <property type="nucleotide sequence ID" value="XM_007788455.1"/>
</dbReference>
<dbReference type="PANTHER" id="PTHR46300">
    <property type="entry name" value="P450, PUTATIVE (EUROFUNG)-RELATED-RELATED"/>
    <property type="match status" value="1"/>
</dbReference>
<evidence type="ECO:0000256" key="2">
    <source>
        <dbReference type="ARBA" id="ARBA00010617"/>
    </source>
</evidence>
<dbReference type="Proteomes" id="UP000019373">
    <property type="component" value="Unassembled WGS sequence"/>
</dbReference>
<dbReference type="GO" id="GO:0005506">
    <property type="term" value="F:iron ion binding"/>
    <property type="evidence" value="ECO:0007669"/>
    <property type="project" value="InterPro"/>
</dbReference>
<evidence type="ECO:0000313" key="11">
    <source>
        <dbReference type="EMBL" id="ERF76021.1"/>
    </source>
</evidence>
<comment type="similarity">
    <text evidence="2 9">Belongs to the cytochrome P450 family.</text>
</comment>
<protein>
    <recommendedName>
        <fullName evidence="13">Cytochrome P450</fullName>
    </recommendedName>
</protein>
<evidence type="ECO:0000313" key="12">
    <source>
        <dbReference type="Proteomes" id="UP000019373"/>
    </source>
</evidence>
<dbReference type="HOGENOM" id="CLU_001570_2_1_1"/>
<keyword evidence="6 8" id="KW-0408">Iron</keyword>
<sequence>MNWYLPLSASRVPSCEQSAVILSTRYQQIPRNAATIYNLFVLLFDDERVLPAPRPLQARPITIHTHPASGGPSITAIMIAILSSSALMAIARVALGLLGVVVLALAVISYRYYAFRRRLPPGPAGLPLVGNLFEMPKSHPWLTHTELHKRYGPIFSMQYGLSTVIYLGTQEAARDLLEKRSNIYSSRPRFTMVGECISQGNRSLILPYGEQWRGYHRLQGSFLSPRMSNTYRELQDLESKQLVSEFLTKDDFFKRFHRYSSSLTFALAYGKRMPTGQEEEVKGVEKIMDNLNKAFITNWIVDSLPFLNHLPSFMKPWKKIADFLGDEERDFFYKIRDGAAQRRGYNWCKDILTMKEHKALTDTQLSYVIGNTYEAGADTTTMTLQVFTLAAVLHQDKVKILQEEIDRVVGRDRLPTFEDTEKMPYLAAFVKEIHRWRPVLPGGVPHAVTADDEYMGYHIPKGATIVGGHWAISMDEGLYPNADNFEPERFLKNPDLPYSQFGFGRRKCIGQHIGNNSMMINVARMLWAYDIKKGWEIVDGKKVEAHVGRLDFYSGFNSPPLPFKAAFIPRSEKVPEIIRREFAETEKSTEIILERIEQAQQILKGGEPTVVAV</sequence>
<evidence type="ECO:0000256" key="8">
    <source>
        <dbReference type="PIRSR" id="PIRSR602401-1"/>
    </source>
</evidence>
<dbReference type="SUPFAM" id="SSF48264">
    <property type="entry name" value="Cytochrome P450"/>
    <property type="match status" value="1"/>
</dbReference>
<feature type="binding site" description="axial binding residue" evidence="8">
    <location>
        <position position="508"/>
    </location>
    <ligand>
        <name>heme</name>
        <dbReference type="ChEBI" id="CHEBI:30413"/>
    </ligand>
    <ligandPart>
        <name>Fe</name>
        <dbReference type="ChEBI" id="CHEBI:18248"/>
    </ligandPart>
</feature>
<dbReference type="PRINTS" id="PR00463">
    <property type="entry name" value="EP450I"/>
</dbReference>
<evidence type="ECO:0008006" key="13">
    <source>
        <dbReference type="Google" id="ProtNLM"/>
    </source>
</evidence>
<evidence type="ECO:0000256" key="5">
    <source>
        <dbReference type="ARBA" id="ARBA00023002"/>
    </source>
</evidence>
<dbReference type="GO" id="GO:0020037">
    <property type="term" value="F:heme binding"/>
    <property type="evidence" value="ECO:0007669"/>
    <property type="project" value="InterPro"/>
</dbReference>
<gene>
    <name evidence="11" type="ORF">EPUS_09289</name>
</gene>
<dbReference type="CDD" id="cd11065">
    <property type="entry name" value="CYP64-like"/>
    <property type="match status" value="1"/>
</dbReference>
<dbReference type="GO" id="GO:0016705">
    <property type="term" value="F:oxidoreductase activity, acting on paired donors, with incorporation or reduction of molecular oxygen"/>
    <property type="evidence" value="ECO:0007669"/>
    <property type="project" value="InterPro"/>
</dbReference>
<dbReference type="PRINTS" id="PR00385">
    <property type="entry name" value="P450"/>
</dbReference>
<dbReference type="OrthoDB" id="1470350at2759"/>
<evidence type="ECO:0000256" key="4">
    <source>
        <dbReference type="ARBA" id="ARBA00022723"/>
    </source>
</evidence>
<dbReference type="EMBL" id="KE720790">
    <property type="protein sequence ID" value="ERF76021.1"/>
    <property type="molecule type" value="Genomic_DNA"/>
</dbReference>
<dbReference type="InterPro" id="IPR036396">
    <property type="entry name" value="Cyt_P450_sf"/>
</dbReference>
<evidence type="ECO:0000256" key="1">
    <source>
        <dbReference type="ARBA" id="ARBA00001971"/>
    </source>
</evidence>
<dbReference type="OMA" id="YVNAFIA"/>
<keyword evidence="10" id="KW-0812">Transmembrane</keyword>
<dbReference type="GeneID" id="19244117"/>
<dbReference type="PANTHER" id="PTHR46300:SF1">
    <property type="entry name" value="P450, PUTATIVE (EUROFUNG)-RELATED"/>
    <property type="match status" value="1"/>
</dbReference>
<dbReference type="InterPro" id="IPR017972">
    <property type="entry name" value="Cyt_P450_CS"/>
</dbReference>
<feature type="transmembrane region" description="Helical" evidence="10">
    <location>
        <begin position="76"/>
        <end position="108"/>
    </location>
</feature>
<dbReference type="Gene3D" id="1.10.630.10">
    <property type="entry name" value="Cytochrome P450"/>
    <property type="match status" value="1"/>
</dbReference>
<evidence type="ECO:0000256" key="7">
    <source>
        <dbReference type="ARBA" id="ARBA00023033"/>
    </source>
</evidence>
<dbReference type="PROSITE" id="PS00086">
    <property type="entry name" value="CYTOCHROME_P450"/>
    <property type="match status" value="1"/>
</dbReference>
<keyword evidence="5 9" id="KW-0560">Oxidoreductase</keyword>
<dbReference type="AlphaFoldDB" id="U1GVE0"/>
<dbReference type="InterPro" id="IPR050364">
    <property type="entry name" value="Cytochrome_P450_fung"/>
</dbReference>
<keyword evidence="4 8" id="KW-0479">Metal-binding</keyword>
<comment type="cofactor">
    <cofactor evidence="1 8">
        <name>heme</name>
        <dbReference type="ChEBI" id="CHEBI:30413"/>
    </cofactor>
</comment>
<accession>U1GVE0</accession>
<dbReference type="InterPro" id="IPR001128">
    <property type="entry name" value="Cyt_P450"/>
</dbReference>
<evidence type="ECO:0000256" key="6">
    <source>
        <dbReference type="ARBA" id="ARBA00023004"/>
    </source>
</evidence>
<organism evidence="11 12">
    <name type="scientific">Endocarpon pusillum (strain Z07020 / HMAS-L-300199)</name>
    <name type="common">Lichen-forming fungus</name>
    <dbReference type="NCBI Taxonomy" id="1263415"/>
    <lineage>
        <taxon>Eukaryota</taxon>
        <taxon>Fungi</taxon>
        <taxon>Dikarya</taxon>
        <taxon>Ascomycota</taxon>
        <taxon>Pezizomycotina</taxon>
        <taxon>Eurotiomycetes</taxon>
        <taxon>Chaetothyriomycetidae</taxon>
        <taxon>Verrucariales</taxon>
        <taxon>Verrucariaceae</taxon>
        <taxon>Endocarpon</taxon>
    </lineage>
</organism>
<dbReference type="Pfam" id="PF00067">
    <property type="entry name" value="p450"/>
    <property type="match status" value="1"/>
</dbReference>
<keyword evidence="12" id="KW-1185">Reference proteome</keyword>
<evidence type="ECO:0000256" key="10">
    <source>
        <dbReference type="SAM" id="Phobius"/>
    </source>
</evidence>
<reference evidence="12" key="1">
    <citation type="journal article" date="2014" name="BMC Genomics">
        <title>Genome characteristics reveal the impact of lichenization on lichen-forming fungus Endocarpon pusillum Hedwig (Verrucariales, Ascomycota).</title>
        <authorList>
            <person name="Wang Y.-Y."/>
            <person name="Liu B."/>
            <person name="Zhang X.-Y."/>
            <person name="Zhou Q.-M."/>
            <person name="Zhang T."/>
            <person name="Li H."/>
            <person name="Yu Y.-F."/>
            <person name="Zhang X.-L."/>
            <person name="Hao X.-Y."/>
            <person name="Wang M."/>
            <person name="Wang L."/>
            <person name="Wei J.-C."/>
        </authorList>
    </citation>
    <scope>NUCLEOTIDE SEQUENCE [LARGE SCALE GENOMIC DNA]</scope>
    <source>
        <strain evidence="12">Z07020 / HMAS-L-300199</strain>
    </source>
</reference>
<evidence type="ECO:0000256" key="3">
    <source>
        <dbReference type="ARBA" id="ARBA00022617"/>
    </source>
</evidence>
<keyword evidence="7 9" id="KW-0503">Monooxygenase</keyword>